<keyword evidence="6" id="KW-0560">Oxidoreductase</keyword>
<dbReference type="Pfam" id="PF02771">
    <property type="entry name" value="Acyl-CoA_dh_N"/>
    <property type="match status" value="1"/>
</dbReference>
<dbReference type="Gene3D" id="2.40.110.10">
    <property type="entry name" value="Butyryl-CoA Dehydrogenase, subunit A, domain 2"/>
    <property type="match status" value="1"/>
</dbReference>
<dbReference type="OrthoDB" id="9769473at2"/>
<dbReference type="FunFam" id="1.20.140.10:FF:000018">
    <property type="entry name" value="Acyl-CoA dehydrogenase family member 10"/>
    <property type="match status" value="1"/>
</dbReference>
<protein>
    <submittedName>
        <fullName evidence="10">Acyl-CoA dehydrogenase</fullName>
    </submittedName>
</protein>
<dbReference type="InterPro" id="IPR006091">
    <property type="entry name" value="Acyl-CoA_Oxase/DH_mid-dom"/>
</dbReference>
<evidence type="ECO:0000259" key="8">
    <source>
        <dbReference type="Pfam" id="PF02770"/>
    </source>
</evidence>
<comment type="subunit">
    <text evidence="3">Homodimer.</text>
</comment>
<feature type="domain" description="Acyl-CoA dehydrogenase/oxidase C-terminal" evidence="7">
    <location>
        <begin position="249"/>
        <end position="397"/>
    </location>
</feature>
<dbReference type="FunFam" id="2.40.110.10:FF:000002">
    <property type="entry name" value="Acyl-CoA dehydrogenase fadE12"/>
    <property type="match status" value="1"/>
</dbReference>
<evidence type="ECO:0000259" key="9">
    <source>
        <dbReference type="Pfam" id="PF02771"/>
    </source>
</evidence>
<feature type="domain" description="Acyl-CoA oxidase/dehydrogenase middle" evidence="8">
    <location>
        <begin position="136"/>
        <end position="231"/>
    </location>
</feature>
<feature type="domain" description="Acyl-CoA dehydrogenase/oxidase N-terminal" evidence="9">
    <location>
        <begin position="7"/>
        <end position="132"/>
    </location>
</feature>
<dbReference type="InterPro" id="IPR050741">
    <property type="entry name" value="Acyl-CoA_dehydrogenase"/>
</dbReference>
<evidence type="ECO:0000256" key="3">
    <source>
        <dbReference type="ARBA" id="ARBA00011738"/>
    </source>
</evidence>
<dbReference type="SUPFAM" id="SSF56645">
    <property type="entry name" value="Acyl-CoA dehydrogenase NM domain-like"/>
    <property type="match status" value="1"/>
</dbReference>
<dbReference type="AlphaFoldDB" id="A0A2U3IF17"/>
<dbReference type="InterPro" id="IPR013786">
    <property type="entry name" value="AcylCoA_DH/ox_N"/>
</dbReference>
<gene>
    <name evidence="10" type="ORF">NOV72_06005</name>
</gene>
<dbReference type="PANTHER" id="PTHR48083:SF13">
    <property type="entry name" value="ACYL-COA DEHYDROGENASE FAMILY MEMBER 11"/>
    <property type="match status" value="1"/>
</dbReference>
<dbReference type="InterPro" id="IPR009075">
    <property type="entry name" value="AcylCo_DH/oxidase_C"/>
</dbReference>
<dbReference type="EMBL" id="OGTP01000038">
    <property type="protein sequence ID" value="SPB18799.1"/>
    <property type="molecule type" value="Genomic_DNA"/>
</dbReference>
<dbReference type="GO" id="GO:0050660">
    <property type="term" value="F:flavin adenine dinucleotide binding"/>
    <property type="evidence" value="ECO:0007669"/>
    <property type="project" value="InterPro"/>
</dbReference>
<comment type="cofactor">
    <cofactor evidence="1">
        <name>FAD</name>
        <dbReference type="ChEBI" id="CHEBI:57692"/>
    </cofactor>
</comment>
<keyword evidence="4" id="KW-0285">Flavoprotein</keyword>
<dbReference type="GO" id="GO:0005737">
    <property type="term" value="C:cytoplasm"/>
    <property type="evidence" value="ECO:0007669"/>
    <property type="project" value="TreeGrafter"/>
</dbReference>
<comment type="similarity">
    <text evidence="2">Belongs to the acyl-CoA dehydrogenase family.</text>
</comment>
<evidence type="ECO:0000256" key="1">
    <source>
        <dbReference type="ARBA" id="ARBA00001974"/>
    </source>
</evidence>
<dbReference type="SUPFAM" id="SSF47203">
    <property type="entry name" value="Acyl-CoA dehydrogenase C-terminal domain-like"/>
    <property type="match status" value="1"/>
</dbReference>
<dbReference type="GO" id="GO:0033539">
    <property type="term" value="P:fatty acid beta-oxidation using acyl-CoA dehydrogenase"/>
    <property type="evidence" value="ECO:0007669"/>
    <property type="project" value="TreeGrafter"/>
</dbReference>
<reference evidence="11" key="1">
    <citation type="submission" date="2018-01" db="EMBL/GenBank/DDBJ databases">
        <authorList>
            <person name="Peeters C."/>
        </authorList>
    </citation>
    <scope>NUCLEOTIDE SEQUENCE [LARGE SCALE GENOMIC DNA]</scope>
</reference>
<dbReference type="Gene3D" id="1.10.540.10">
    <property type="entry name" value="Acyl-CoA dehydrogenase/oxidase, N-terminal domain"/>
    <property type="match status" value="1"/>
</dbReference>
<dbReference type="RefSeq" id="WP_106858235.1">
    <property type="nucleotide sequence ID" value="NZ_OGTP01000038.1"/>
</dbReference>
<dbReference type="Proteomes" id="UP000238169">
    <property type="component" value="Unassembled WGS sequence"/>
</dbReference>
<evidence type="ECO:0000313" key="10">
    <source>
        <dbReference type="EMBL" id="SPB18799.1"/>
    </source>
</evidence>
<keyword evidence="5" id="KW-0274">FAD</keyword>
<evidence type="ECO:0000259" key="7">
    <source>
        <dbReference type="Pfam" id="PF00441"/>
    </source>
</evidence>
<proteinExistence type="inferred from homology"/>
<dbReference type="InterPro" id="IPR046373">
    <property type="entry name" value="Acyl-CoA_Oxase/DH_mid-dom_sf"/>
</dbReference>
<dbReference type="Pfam" id="PF00441">
    <property type="entry name" value="Acyl-CoA_dh_1"/>
    <property type="match status" value="1"/>
</dbReference>
<dbReference type="InterPro" id="IPR036250">
    <property type="entry name" value="AcylCo_DH-like_C"/>
</dbReference>
<dbReference type="InterPro" id="IPR009100">
    <property type="entry name" value="AcylCoA_DH/oxidase_NM_dom_sf"/>
</dbReference>
<dbReference type="Pfam" id="PF02770">
    <property type="entry name" value="Acyl-CoA_dh_M"/>
    <property type="match status" value="1"/>
</dbReference>
<dbReference type="InterPro" id="IPR037069">
    <property type="entry name" value="AcylCoA_DH/ox_N_sf"/>
</dbReference>
<keyword evidence="11" id="KW-1185">Reference proteome</keyword>
<organism evidence="10 11">
    <name type="scientific">Caballeronia novacaledonica</name>
    <dbReference type="NCBI Taxonomy" id="1544861"/>
    <lineage>
        <taxon>Bacteria</taxon>
        <taxon>Pseudomonadati</taxon>
        <taxon>Pseudomonadota</taxon>
        <taxon>Betaproteobacteria</taxon>
        <taxon>Burkholderiales</taxon>
        <taxon>Burkholderiaceae</taxon>
        <taxon>Caballeronia</taxon>
    </lineage>
</organism>
<dbReference type="GO" id="GO:0003995">
    <property type="term" value="F:acyl-CoA dehydrogenase activity"/>
    <property type="evidence" value="ECO:0007669"/>
    <property type="project" value="TreeGrafter"/>
</dbReference>
<accession>A0A2U3IF17</accession>
<dbReference type="Gene3D" id="1.20.140.10">
    <property type="entry name" value="Butyryl-CoA Dehydrogenase, subunit A, domain 3"/>
    <property type="match status" value="1"/>
</dbReference>
<dbReference type="PANTHER" id="PTHR48083">
    <property type="entry name" value="MEDIUM-CHAIN SPECIFIC ACYL-COA DEHYDROGENASE, MITOCHONDRIAL-RELATED"/>
    <property type="match status" value="1"/>
</dbReference>
<sequence>MNFDYTPKVQALREKLLAFFDAHIYPNERAYAEEIAANRAAGNAWIPTRLIEGLKEKARAEGLWNLFLPASERGAGLTNLEYAPLCEIMGRVPWAPEVFNCGAPDTGNMETIERYGTDAQKAQWLEPLLRGEIRSAFLMTEPEVASSDATNIRCSITRDGDSYVIDGHKWWSSGAGDPRCKVYIVMGKTDTQAPRHAQQSMILVPADASGITVHRPLNVFGYDDAPHGHMDITLDNVRVPATNILLGVGRGFEIAQGRLGPGRIHHCMRLIGLAERALELMTKRTLGRVAFGKPIAHHGVTQERIAEARIMIEQARLLTLKAAYMMDTVGNKGARGEIAMIKVVAPNVACQVIDWAIQAHGAGGICDDFPLAYAYAAARTLRLADGPDEVHRNAIAKLELGKYASGS</sequence>
<name>A0A2U3IF17_9BURK</name>
<evidence type="ECO:0000256" key="2">
    <source>
        <dbReference type="ARBA" id="ARBA00009347"/>
    </source>
</evidence>
<evidence type="ECO:0000256" key="4">
    <source>
        <dbReference type="ARBA" id="ARBA00022630"/>
    </source>
</evidence>
<evidence type="ECO:0000256" key="5">
    <source>
        <dbReference type="ARBA" id="ARBA00022827"/>
    </source>
</evidence>
<evidence type="ECO:0000256" key="6">
    <source>
        <dbReference type="ARBA" id="ARBA00023002"/>
    </source>
</evidence>
<evidence type="ECO:0000313" key="11">
    <source>
        <dbReference type="Proteomes" id="UP000238169"/>
    </source>
</evidence>